<name>A0ABT1AJE1_9RALS</name>
<evidence type="ECO:0000256" key="1">
    <source>
        <dbReference type="ARBA" id="ARBA00005801"/>
    </source>
</evidence>
<dbReference type="GO" id="GO:0004190">
    <property type="term" value="F:aspartic-type endopeptidase activity"/>
    <property type="evidence" value="ECO:0007669"/>
    <property type="project" value="UniProtKB-EC"/>
</dbReference>
<sequence length="181" mass="18707">MIPTSMLSPMIGPAAMAVALAAAAIDAQQRRIPNWLTFGAWLVALPLQMAMHGVGEGLLVWGCGWLTGLAIFLPFYLLRGMAAGDVKLMAAVGAWLGASMALEIALATFVIGGLWALAITLRQKRMAQLGRNLQSILRTSGEVSREGGASKPGADASWSVGSLPYGVAIAAGTIAVLFASA</sequence>
<dbReference type="PANTHER" id="PTHR30487">
    <property type="entry name" value="TYPE 4 PREPILIN-LIKE PROTEINS LEADER PEPTIDE-PROCESSING ENZYME"/>
    <property type="match status" value="1"/>
</dbReference>
<evidence type="ECO:0000313" key="4">
    <source>
        <dbReference type="EMBL" id="MCO5398533.1"/>
    </source>
</evidence>
<evidence type="ECO:0000313" key="5">
    <source>
        <dbReference type="Proteomes" id="UP001162811"/>
    </source>
</evidence>
<protein>
    <submittedName>
        <fullName evidence="4">Prepilin peptidase</fullName>
        <ecNumber evidence="4">3.4.23.43</ecNumber>
    </submittedName>
</protein>
<dbReference type="RefSeq" id="WP_252679772.1">
    <property type="nucleotide sequence ID" value="NZ_JAMXHT010000003.1"/>
</dbReference>
<accession>A0ABT1AJE1</accession>
<keyword evidence="5" id="KW-1185">Reference proteome</keyword>
<dbReference type="EMBL" id="JAMXHT010000003">
    <property type="protein sequence ID" value="MCO5398533.1"/>
    <property type="molecule type" value="Genomic_DNA"/>
</dbReference>
<dbReference type="InterPro" id="IPR000045">
    <property type="entry name" value="Prepilin_IV_endopep_pep"/>
</dbReference>
<keyword evidence="4" id="KW-0378">Hydrolase</keyword>
<keyword evidence="2" id="KW-0472">Membrane</keyword>
<feature type="transmembrane region" description="Helical" evidence="2">
    <location>
        <begin position="58"/>
        <end position="78"/>
    </location>
</feature>
<organism evidence="4 5">
    <name type="scientific">Ralstonia soli</name>
    <dbReference type="NCBI Taxonomy" id="2953896"/>
    <lineage>
        <taxon>Bacteria</taxon>
        <taxon>Pseudomonadati</taxon>
        <taxon>Pseudomonadota</taxon>
        <taxon>Betaproteobacteria</taxon>
        <taxon>Burkholderiales</taxon>
        <taxon>Burkholderiaceae</taxon>
        <taxon>Ralstonia</taxon>
    </lineage>
</organism>
<proteinExistence type="inferred from homology"/>
<dbReference type="Pfam" id="PF01478">
    <property type="entry name" value="Peptidase_A24"/>
    <property type="match status" value="1"/>
</dbReference>
<evidence type="ECO:0000259" key="3">
    <source>
        <dbReference type="Pfam" id="PF01478"/>
    </source>
</evidence>
<feature type="domain" description="Prepilin type IV endopeptidase peptidase" evidence="3">
    <location>
        <begin position="16"/>
        <end position="117"/>
    </location>
</feature>
<dbReference type="Gene3D" id="1.20.120.1220">
    <property type="match status" value="1"/>
</dbReference>
<feature type="transmembrane region" description="Helical" evidence="2">
    <location>
        <begin position="32"/>
        <end position="52"/>
    </location>
</feature>
<feature type="transmembrane region" description="Helical" evidence="2">
    <location>
        <begin position="6"/>
        <end position="25"/>
    </location>
</feature>
<dbReference type="InterPro" id="IPR050882">
    <property type="entry name" value="Prepilin_peptidase/N-MTase"/>
</dbReference>
<reference evidence="4" key="1">
    <citation type="submission" date="2022-06" db="EMBL/GenBank/DDBJ databases">
        <authorList>
            <person name="Lu C.-H."/>
        </authorList>
    </citation>
    <scope>NUCLEOTIDE SEQUENCE</scope>
    <source>
        <strain evidence="4">21MJYT02-11</strain>
    </source>
</reference>
<keyword evidence="2" id="KW-0812">Transmembrane</keyword>
<keyword evidence="2" id="KW-1133">Transmembrane helix</keyword>
<comment type="similarity">
    <text evidence="1">Belongs to the peptidase A24 family.</text>
</comment>
<dbReference type="EC" id="3.4.23.43" evidence="4"/>
<feature type="transmembrane region" description="Helical" evidence="2">
    <location>
        <begin position="162"/>
        <end position="180"/>
    </location>
</feature>
<comment type="caution">
    <text evidence="4">The sequence shown here is derived from an EMBL/GenBank/DDBJ whole genome shotgun (WGS) entry which is preliminary data.</text>
</comment>
<evidence type="ECO:0000256" key="2">
    <source>
        <dbReference type="SAM" id="Phobius"/>
    </source>
</evidence>
<reference evidence="4" key="2">
    <citation type="journal article" date="2023" name="Front. Microbiol.">
        <title>Ralstonia chuxiongensis sp. nov., Ralstonia mojiangensis sp. nov., and Ralstonia soli sp. nov., isolated from tobacco fields, are three novel species in the family Burkholderiaceae.</title>
        <authorList>
            <person name="Lu C.H."/>
            <person name="Zhang Y.Y."/>
            <person name="Jiang N."/>
            <person name="Chen W."/>
            <person name="Shao X."/>
            <person name="Zhao Z.M."/>
            <person name="Lu W.L."/>
            <person name="Hu X."/>
            <person name="Xi Y.X."/>
            <person name="Zou S.Y."/>
            <person name="Wei Q.J."/>
            <person name="Lin Z.L."/>
            <person name="Gong L."/>
            <person name="Gai X.T."/>
            <person name="Zhang L.Q."/>
            <person name="Li J.Y."/>
            <person name="Jin Y."/>
            <person name="Xia Z.Y."/>
        </authorList>
    </citation>
    <scope>NUCLEOTIDE SEQUENCE</scope>
    <source>
        <strain evidence="4">21MJYT02-11</strain>
    </source>
</reference>
<gene>
    <name evidence="4" type="ORF">NG900_10045</name>
</gene>
<dbReference type="PANTHER" id="PTHR30487:SF0">
    <property type="entry name" value="PREPILIN LEADER PEPTIDASE_N-METHYLTRANSFERASE-RELATED"/>
    <property type="match status" value="1"/>
</dbReference>
<dbReference type="Proteomes" id="UP001162811">
    <property type="component" value="Unassembled WGS sequence"/>
</dbReference>
<feature type="transmembrane region" description="Helical" evidence="2">
    <location>
        <begin position="90"/>
        <end position="118"/>
    </location>
</feature>